<dbReference type="GO" id="GO:0061574">
    <property type="term" value="C:ASAP complex"/>
    <property type="evidence" value="ECO:0007669"/>
    <property type="project" value="TreeGrafter"/>
</dbReference>
<dbReference type="Gene3D" id="3.30.70.330">
    <property type="match status" value="1"/>
</dbReference>
<evidence type="ECO:0000313" key="5">
    <source>
        <dbReference type="Proteomes" id="UP000054007"/>
    </source>
</evidence>
<accession>A0A0D7BF44</accession>
<keyword evidence="5" id="KW-1185">Reference proteome</keyword>
<dbReference type="AlphaFoldDB" id="A0A0D7BF44"/>
<dbReference type="SMART" id="SM00360">
    <property type="entry name" value="RRM"/>
    <property type="match status" value="1"/>
</dbReference>
<sequence length="83" mass="8961">RVVVISNLTRNIVQPHLQAVFSVYGRINKIDIPLYAKSQQNRGKAALEFADSSAAAKAQSHMDGGQLDGNIVTVILSSDPIRS</sequence>
<feature type="domain" description="RRM" evidence="3">
    <location>
        <begin position="1"/>
        <end position="79"/>
    </location>
</feature>
<feature type="non-terminal residue" evidence="4">
    <location>
        <position position="83"/>
    </location>
</feature>
<proteinExistence type="predicted"/>
<dbReference type="OrthoDB" id="252020at2759"/>
<dbReference type="SUPFAM" id="SSF54928">
    <property type="entry name" value="RNA-binding domain, RBD"/>
    <property type="match status" value="1"/>
</dbReference>
<evidence type="ECO:0000259" key="3">
    <source>
        <dbReference type="PROSITE" id="PS50102"/>
    </source>
</evidence>
<gene>
    <name evidence="4" type="ORF">CYLTODRAFT_319147</name>
</gene>
<dbReference type="InterPro" id="IPR035979">
    <property type="entry name" value="RBD_domain_sf"/>
</dbReference>
<dbReference type="GO" id="GO:0000398">
    <property type="term" value="P:mRNA splicing, via spliceosome"/>
    <property type="evidence" value="ECO:0007669"/>
    <property type="project" value="TreeGrafter"/>
</dbReference>
<keyword evidence="1 2" id="KW-0694">RNA-binding</keyword>
<dbReference type="GO" id="GO:0005737">
    <property type="term" value="C:cytoplasm"/>
    <property type="evidence" value="ECO:0007669"/>
    <property type="project" value="TreeGrafter"/>
</dbReference>
<dbReference type="Proteomes" id="UP000054007">
    <property type="component" value="Unassembled WGS sequence"/>
</dbReference>
<evidence type="ECO:0000256" key="1">
    <source>
        <dbReference type="ARBA" id="ARBA00022884"/>
    </source>
</evidence>
<dbReference type="GO" id="GO:0003723">
    <property type="term" value="F:RNA binding"/>
    <property type="evidence" value="ECO:0007669"/>
    <property type="project" value="UniProtKB-UniRule"/>
</dbReference>
<dbReference type="EMBL" id="KN880507">
    <property type="protein sequence ID" value="KIY68211.1"/>
    <property type="molecule type" value="Genomic_DNA"/>
</dbReference>
<dbReference type="PANTHER" id="PTHR15481">
    <property type="entry name" value="RIBONUCLEIC ACID BINDING PROTEIN S1"/>
    <property type="match status" value="1"/>
</dbReference>
<protein>
    <recommendedName>
        <fullName evidence="3">RRM domain-containing protein</fullName>
    </recommendedName>
</protein>
<name>A0A0D7BF44_9AGAR</name>
<dbReference type="InterPro" id="IPR000504">
    <property type="entry name" value="RRM_dom"/>
</dbReference>
<feature type="non-terminal residue" evidence="4">
    <location>
        <position position="1"/>
    </location>
</feature>
<evidence type="ECO:0000313" key="4">
    <source>
        <dbReference type="EMBL" id="KIY68211.1"/>
    </source>
</evidence>
<dbReference type="PROSITE" id="PS50102">
    <property type="entry name" value="RRM"/>
    <property type="match status" value="1"/>
</dbReference>
<dbReference type="Pfam" id="PF00076">
    <property type="entry name" value="RRM_1"/>
    <property type="match status" value="1"/>
</dbReference>
<organism evidence="4 5">
    <name type="scientific">Cylindrobasidium torrendii FP15055 ss-10</name>
    <dbReference type="NCBI Taxonomy" id="1314674"/>
    <lineage>
        <taxon>Eukaryota</taxon>
        <taxon>Fungi</taxon>
        <taxon>Dikarya</taxon>
        <taxon>Basidiomycota</taxon>
        <taxon>Agaricomycotina</taxon>
        <taxon>Agaricomycetes</taxon>
        <taxon>Agaricomycetidae</taxon>
        <taxon>Agaricales</taxon>
        <taxon>Marasmiineae</taxon>
        <taxon>Physalacriaceae</taxon>
        <taxon>Cylindrobasidium</taxon>
    </lineage>
</organism>
<dbReference type="PANTHER" id="PTHR15481:SF0">
    <property type="entry name" value="LD23870P-RELATED"/>
    <property type="match status" value="1"/>
</dbReference>
<dbReference type="InterPro" id="IPR012677">
    <property type="entry name" value="Nucleotide-bd_a/b_plait_sf"/>
</dbReference>
<evidence type="ECO:0000256" key="2">
    <source>
        <dbReference type="PROSITE-ProRule" id="PRU00176"/>
    </source>
</evidence>
<dbReference type="STRING" id="1314674.A0A0D7BF44"/>
<reference evidence="4 5" key="1">
    <citation type="journal article" date="2015" name="Fungal Genet. Biol.">
        <title>Evolution of novel wood decay mechanisms in Agaricales revealed by the genome sequences of Fistulina hepatica and Cylindrobasidium torrendii.</title>
        <authorList>
            <person name="Floudas D."/>
            <person name="Held B.W."/>
            <person name="Riley R."/>
            <person name="Nagy L.G."/>
            <person name="Koehler G."/>
            <person name="Ransdell A.S."/>
            <person name="Younus H."/>
            <person name="Chow J."/>
            <person name="Chiniquy J."/>
            <person name="Lipzen A."/>
            <person name="Tritt A."/>
            <person name="Sun H."/>
            <person name="Haridas S."/>
            <person name="LaButti K."/>
            <person name="Ohm R.A."/>
            <person name="Kues U."/>
            <person name="Blanchette R.A."/>
            <person name="Grigoriev I.V."/>
            <person name="Minto R.E."/>
            <person name="Hibbett D.S."/>
        </authorList>
    </citation>
    <scope>NUCLEOTIDE SEQUENCE [LARGE SCALE GENOMIC DNA]</scope>
    <source>
        <strain evidence="4 5">FP15055 ss-10</strain>
    </source>
</reference>
<dbReference type="GO" id="GO:0005654">
    <property type="term" value="C:nucleoplasm"/>
    <property type="evidence" value="ECO:0007669"/>
    <property type="project" value="TreeGrafter"/>
</dbReference>